<feature type="domain" description="HTH tetR-type" evidence="5">
    <location>
        <begin position="16"/>
        <end position="76"/>
    </location>
</feature>
<gene>
    <name evidence="6" type="ORF">G3I59_25855</name>
    <name evidence="7" type="ORF">SAMN05421854_1011529</name>
</gene>
<dbReference type="PANTHER" id="PTHR30055:SF234">
    <property type="entry name" value="HTH-TYPE TRANSCRIPTIONAL REGULATOR BETI"/>
    <property type="match status" value="1"/>
</dbReference>
<evidence type="ECO:0000256" key="4">
    <source>
        <dbReference type="PROSITE-ProRule" id="PRU00335"/>
    </source>
</evidence>
<dbReference type="STRING" id="112413.SAMN05421854_1011529"/>
<keyword evidence="2 4" id="KW-0238">DNA-binding</keyword>
<dbReference type="SUPFAM" id="SSF46689">
    <property type="entry name" value="Homeodomain-like"/>
    <property type="match status" value="1"/>
</dbReference>
<dbReference type="InterPro" id="IPR001647">
    <property type="entry name" value="HTH_TetR"/>
</dbReference>
<dbReference type="InterPro" id="IPR009057">
    <property type="entry name" value="Homeodomain-like_sf"/>
</dbReference>
<evidence type="ECO:0000313" key="8">
    <source>
        <dbReference type="Proteomes" id="UP000199137"/>
    </source>
</evidence>
<organism evidence="7 8">
    <name type="scientific">Amycolatopsis rubida</name>
    <dbReference type="NCBI Taxonomy" id="112413"/>
    <lineage>
        <taxon>Bacteria</taxon>
        <taxon>Bacillati</taxon>
        <taxon>Actinomycetota</taxon>
        <taxon>Actinomycetes</taxon>
        <taxon>Pseudonocardiales</taxon>
        <taxon>Pseudonocardiaceae</taxon>
        <taxon>Amycolatopsis</taxon>
    </lineage>
</organism>
<evidence type="ECO:0000259" key="5">
    <source>
        <dbReference type="PROSITE" id="PS50977"/>
    </source>
</evidence>
<evidence type="ECO:0000256" key="2">
    <source>
        <dbReference type="ARBA" id="ARBA00023125"/>
    </source>
</evidence>
<dbReference type="EMBL" id="JAAGNC010000128">
    <property type="protein sequence ID" value="NEC58929.1"/>
    <property type="molecule type" value="Genomic_DNA"/>
</dbReference>
<sequence>MSALPGRSTQLSPNQLQKQELIVEAARQVLAREGLAGCTVRAIAEAGPLTKSAIHYYFADIDVLIDRAMAAHINIFAAELRKVADKHSDPRKRLFAVTEAYLAEFADHPRGAFLWFEYWIAAGRAQHPQAIDAMLTSITELLVELLGPLDVDDPRARARSLLSYLLGAVVQQRVRPRSSASLRGDIEALCFAGYR</sequence>
<evidence type="ECO:0000313" key="6">
    <source>
        <dbReference type="EMBL" id="NEC58929.1"/>
    </source>
</evidence>
<evidence type="ECO:0000313" key="9">
    <source>
        <dbReference type="Proteomes" id="UP000470404"/>
    </source>
</evidence>
<accession>A0A1I5GCE3</accession>
<dbReference type="GO" id="GO:0000976">
    <property type="term" value="F:transcription cis-regulatory region binding"/>
    <property type="evidence" value="ECO:0007669"/>
    <property type="project" value="TreeGrafter"/>
</dbReference>
<dbReference type="GO" id="GO:0003700">
    <property type="term" value="F:DNA-binding transcription factor activity"/>
    <property type="evidence" value="ECO:0007669"/>
    <property type="project" value="TreeGrafter"/>
</dbReference>
<protein>
    <submittedName>
        <fullName evidence="6">TetR family transcriptional regulator</fullName>
    </submittedName>
    <submittedName>
        <fullName evidence="7">Transcriptional regulator, TetR family</fullName>
    </submittedName>
</protein>
<name>A0A1I5GCE3_9PSEU</name>
<dbReference type="InterPro" id="IPR036271">
    <property type="entry name" value="Tet_transcr_reg_TetR-rel_C_sf"/>
</dbReference>
<dbReference type="Gene3D" id="1.10.357.10">
    <property type="entry name" value="Tetracycline Repressor, domain 2"/>
    <property type="match status" value="1"/>
</dbReference>
<dbReference type="AlphaFoldDB" id="A0A1I5GCE3"/>
<dbReference type="EMBL" id="FOWC01000001">
    <property type="protein sequence ID" value="SFO33211.1"/>
    <property type="molecule type" value="Genomic_DNA"/>
</dbReference>
<dbReference type="PROSITE" id="PS50977">
    <property type="entry name" value="HTH_TETR_2"/>
    <property type="match status" value="1"/>
</dbReference>
<feature type="DNA-binding region" description="H-T-H motif" evidence="4">
    <location>
        <begin position="39"/>
        <end position="58"/>
    </location>
</feature>
<dbReference type="Proteomes" id="UP000199137">
    <property type="component" value="Unassembled WGS sequence"/>
</dbReference>
<evidence type="ECO:0000313" key="7">
    <source>
        <dbReference type="EMBL" id="SFO33211.1"/>
    </source>
</evidence>
<keyword evidence="3" id="KW-0804">Transcription</keyword>
<dbReference type="PANTHER" id="PTHR30055">
    <property type="entry name" value="HTH-TYPE TRANSCRIPTIONAL REGULATOR RUTR"/>
    <property type="match status" value="1"/>
</dbReference>
<evidence type="ECO:0000256" key="3">
    <source>
        <dbReference type="ARBA" id="ARBA00023163"/>
    </source>
</evidence>
<dbReference type="SUPFAM" id="SSF48498">
    <property type="entry name" value="Tetracyclin repressor-like, C-terminal domain"/>
    <property type="match status" value="1"/>
</dbReference>
<dbReference type="Pfam" id="PF00440">
    <property type="entry name" value="TetR_N"/>
    <property type="match status" value="1"/>
</dbReference>
<keyword evidence="9" id="KW-1185">Reference proteome</keyword>
<dbReference type="OrthoDB" id="8961953at2"/>
<dbReference type="InterPro" id="IPR050109">
    <property type="entry name" value="HTH-type_TetR-like_transc_reg"/>
</dbReference>
<reference evidence="7 8" key="1">
    <citation type="submission" date="2016-10" db="EMBL/GenBank/DDBJ databases">
        <authorList>
            <person name="de Groot N.N."/>
        </authorList>
    </citation>
    <scope>NUCLEOTIDE SEQUENCE [LARGE SCALE GENOMIC DNA]</scope>
    <source>
        <strain evidence="7 8">DSM 44637</strain>
    </source>
</reference>
<dbReference type="RefSeq" id="WP_067576940.1">
    <property type="nucleotide sequence ID" value="NZ_FOWC01000001.1"/>
</dbReference>
<evidence type="ECO:0000256" key="1">
    <source>
        <dbReference type="ARBA" id="ARBA00023015"/>
    </source>
</evidence>
<dbReference type="Proteomes" id="UP000470404">
    <property type="component" value="Unassembled WGS sequence"/>
</dbReference>
<keyword evidence="1" id="KW-0805">Transcription regulation</keyword>
<reference evidence="6 9" key="2">
    <citation type="submission" date="2020-01" db="EMBL/GenBank/DDBJ databases">
        <title>Insect and environment-associated Actinomycetes.</title>
        <authorList>
            <person name="Currrie C."/>
            <person name="Chevrette M."/>
            <person name="Carlson C."/>
            <person name="Stubbendieck R."/>
            <person name="Wendt-Pienkowski E."/>
        </authorList>
    </citation>
    <scope>NUCLEOTIDE SEQUENCE [LARGE SCALE GENOMIC DNA]</scope>
    <source>
        <strain evidence="6 9">SID8386</strain>
    </source>
</reference>
<proteinExistence type="predicted"/>